<keyword evidence="4 7" id="KW-1133">Transmembrane helix</keyword>
<name>A0A8I6SHZ2_CIMLE</name>
<dbReference type="GO" id="GO:0051968">
    <property type="term" value="P:positive regulation of synaptic transmission, glutamatergic"/>
    <property type="evidence" value="ECO:0007669"/>
    <property type="project" value="TreeGrafter"/>
</dbReference>
<keyword evidence="5 7" id="KW-0472">Membrane</keyword>
<dbReference type="InterPro" id="IPR004031">
    <property type="entry name" value="PMP22/EMP/MP20/Claudin"/>
</dbReference>
<dbReference type="InterPro" id="IPR008368">
    <property type="entry name" value="VDCC_gsu"/>
</dbReference>
<dbReference type="EnsemblMetazoa" id="XM_024227889.1">
    <property type="protein sequence ID" value="XP_024083657.1"/>
    <property type="gene ID" value="LOC112127264"/>
</dbReference>
<dbReference type="RefSeq" id="XP_024083657.1">
    <property type="nucleotide sequence ID" value="XM_024227889.1"/>
</dbReference>
<dbReference type="GO" id="GO:0019226">
    <property type="term" value="P:transmission of nerve impulse"/>
    <property type="evidence" value="ECO:0007669"/>
    <property type="project" value="TreeGrafter"/>
</dbReference>
<comment type="subcellular location">
    <subcellularLocation>
        <location evidence="1">Membrane</location>
        <topology evidence="1">Multi-pass membrane protein</topology>
    </subcellularLocation>
</comment>
<feature type="transmembrane region" description="Helical" evidence="7">
    <location>
        <begin position="187"/>
        <end position="213"/>
    </location>
</feature>
<feature type="region of interest" description="Disordered" evidence="6">
    <location>
        <begin position="340"/>
        <end position="376"/>
    </location>
</feature>
<evidence type="ECO:0000313" key="8">
    <source>
        <dbReference type="EnsemblMetazoa" id="XP_024083657.1"/>
    </source>
</evidence>
<feature type="compositionally biased region" description="Low complexity" evidence="6">
    <location>
        <begin position="340"/>
        <end position="356"/>
    </location>
</feature>
<proteinExistence type="inferred from homology"/>
<sequence length="376" mass="40741">MCMRGLCSSGLAVGVGLVSLTALVTGFVSNVWLYTREPVSLPNNQPPTTVTFRIGFWRVCPALNKTNYTVRLPSPSCSLIKYSSWDEVKHTDIGVNWSPLEFTPSIITRMRVSMPFAAVAVILLLMATLAALIGHCNNDHKTLIACALYTLAGLSLASGLVVFASVVSDVSLERPRRTSGPTFQYRYGWSFFSAGAAFVLAEVAAVLCITAYLRRFPTAEHMVRAVVPGAERKLLASRHSDYGVRTPSEHNKELLVPSFEEALDGPLLTKPDLCTTTETQCQSCKKEQERQLAGTTVPIQLGTNTLRPQRTAPAYPEYNRRYATLGHTGVLHAGVLGVSEAGGSWSSGSSPSSSSSCPRPPRKHHQKTPPPPQAVI</sequence>
<dbReference type="GO" id="GO:0099590">
    <property type="term" value="P:neurotransmitter receptor internalization"/>
    <property type="evidence" value="ECO:0007669"/>
    <property type="project" value="TreeGrafter"/>
</dbReference>
<evidence type="ECO:0000256" key="1">
    <source>
        <dbReference type="ARBA" id="ARBA00004141"/>
    </source>
</evidence>
<dbReference type="AlphaFoldDB" id="A0A8I6SHZ2"/>
<dbReference type="InterPro" id="IPR051072">
    <property type="entry name" value="CACNG_subunit"/>
</dbReference>
<dbReference type="PANTHER" id="PTHR12107:SF0">
    <property type="entry name" value="STARGAZIN (MAMMALIAN CALCIUM CHANNEL) HOMOLOG"/>
    <property type="match status" value="1"/>
</dbReference>
<dbReference type="GO" id="GO:0098970">
    <property type="term" value="P:postsynaptic neurotransmitter receptor diffusion trapping"/>
    <property type="evidence" value="ECO:0007669"/>
    <property type="project" value="TreeGrafter"/>
</dbReference>
<dbReference type="GO" id="GO:0005245">
    <property type="term" value="F:voltage-gated calcium channel activity"/>
    <property type="evidence" value="ECO:0007669"/>
    <property type="project" value="TreeGrafter"/>
</dbReference>
<dbReference type="OrthoDB" id="5917530at2759"/>
<dbReference type="PANTHER" id="PTHR12107">
    <property type="entry name" value="VOLTAGE-DEPENDENT CALCIUM CHANNEL GAMMA SUBUNIT"/>
    <property type="match status" value="1"/>
</dbReference>
<dbReference type="GeneID" id="112127264"/>
<reference evidence="8" key="1">
    <citation type="submission" date="2022-01" db="UniProtKB">
        <authorList>
            <consortium name="EnsemblMetazoa"/>
        </authorList>
    </citation>
    <scope>IDENTIFICATION</scope>
</reference>
<dbReference type="Proteomes" id="UP000494040">
    <property type="component" value="Unassembled WGS sequence"/>
</dbReference>
<evidence type="ECO:0000256" key="7">
    <source>
        <dbReference type="SAM" id="Phobius"/>
    </source>
</evidence>
<dbReference type="GO" id="GO:0032281">
    <property type="term" value="C:AMPA glutamate receptor complex"/>
    <property type="evidence" value="ECO:0007669"/>
    <property type="project" value="TreeGrafter"/>
</dbReference>
<keyword evidence="3 7" id="KW-0812">Transmembrane</keyword>
<evidence type="ECO:0000256" key="4">
    <source>
        <dbReference type="ARBA" id="ARBA00022989"/>
    </source>
</evidence>
<evidence type="ECO:0000313" key="9">
    <source>
        <dbReference type="Proteomes" id="UP000494040"/>
    </source>
</evidence>
<evidence type="ECO:0000256" key="6">
    <source>
        <dbReference type="SAM" id="MobiDB-lite"/>
    </source>
</evidence>
<dbReference type="PRINTS" id="PR01792">
    <property type="entry name" value="VDCCGAMMA"/>
</dbReference>
<dbReference type="GO" id="GO:0098943">
    <property type="term" value="P:neurotransmitter receptor transport, postsynaptic endosome to lysosome"/>
    <property type="evidence" value="ECO:0007669"/>
    <property type="project" value="TreeGrafter"/>
</dbReference>
<organism evidence="8 9">
    <name type="scientific">Cimex lectularius</name>
    <name type="common">Bed bug</name>
    <name type="synonym">Acanthia lectularia</name>
    <dbReference type="NCBI Taxonomy" id="79782"/>
    <lineage>
        <taxon>Eukaryota</taxon>
        <taxon>Metazoa</taxon>
        <taxon>Ecdysozoa</taxon>
        <taxon>Arthropoda</taxon>
        <taxon>Hexapoda</taxon>
        <taxon>Insecta</taxon>
        <taxon>Pterygota</taxon>
        <taxon>Neoptera</taxon>
        <taxon>Paraneoptera</taxon>
        <taxon>Hemiptera</taxon>
        <taxon>Heteroptera</taxon>
        <taxon>Panheteroptera</taxon>
        <taxon>Cimicomorpha</taxon>
        <taxon>Cimicidae</taxon>
        <taxon>Cimex</taxon>
    </lineage>
</organism>
<feature type="transmembrane region" description="Helical" evidence="7">
    <location>
        <begin position="12"/>
        <end position="34"/>
    </location>
</feature>
<evidence type="ECO:0000256" key="2">
    <source>
        <dbReference type="ARBA" id="ARBA00007111"/>
    </source>
</evidence>
<evidence type="ECO:0000256" key="5">
    <source>
        <dbReference type="ARBA" id="ARBA00023136"/>
    </source>
</evidence>
<dbReference type="Gene3D" id="1.20.140.150">
    <property type="match status" value="1"/>
</dbReference>
<protein>
    <recommendedName>
        <fullName evidence="10">Voltage-dependent calcium channel gamma-5 subunit</fullName>
    </recommendedName>
</protein>
<dbReference type="GO" id="GO:0016247">
    <property type="term" value="F:channel regulator activity"/>
    <property type="evidence" value="ECO:0007669"/>
    <property type="project" value="TreeGrafter"/>
</dbReference>
<feature type="transmembrane region" description="Helical" evidence="7">
    <location>
        <begin position="146"/>
        <end position="167"/>
    </location>
</feature>
<dbReference type="GO" id="GO:0098839">
    <property type="term" value="C:postsynaptic density membrane"/>
    <property type="evidence" value="ECO:0007669"/>
    <property type="project" value="TreeGrafter"/>
</dbReference>
<comment type="similarity">
    <text evidence="2">Belongs to the PMP-22/EMP/MP20 family. CACNG subfamily.</text>
</comment>
<feature type="transmembrane region" description="Helical" evidence="7">
    <location>
        <begin position="112"/>
        <end position="134"/>
    </location>
</feature>
<keyword evidence="9" id="KW-1185">Reference proteome</keyword>
<evidence type="ECO:0000256" key="3">
    <source>
        <dbReference type="ARBA" id="ARBA00022692"/>
    </source>
</evidence>
<evidence type="ECO:0008006" key="10">
    <source>
        <dbReference type="Google" id="ProtNLM"/>
    </source>
</evidence>
<dbReference type="Pfam" id="PF13903">
    <property type="entry name" value="Claudin_2"/>
    <property type="match status" value="1"/>
</dbReference>
<dbReference type="KEGG" id="clec:112127264"/>
<accession>A0A8I6SHZ2</accession>